<dbReference type="OrthoDB" id="3226781at2"/>
<dbReference type="InterPro" id="IPR019606">
    <property type="entry name" value="GerMN"/>
</dbReference>
<dbReference type="SMART" id="SM00909">
    <property type="entry name" value="Germane"/>
    <property type="match status" value="1"/>
</dbReference>
<name>A0A7J5UIY7_9MICO</name>
<dbReference type="AlphaFoldDB" id="A0A7J5UIY7"/>
<dbReference type="EMBL" id="WHJE01000215">
    <property type="protein sequence ID" value="KAE8762240.1"/>
    <property type="molecule type" value="Genomic_DNA"/>
</dbReference>
<dbReference type="Proteomes" id="UP000451860">
    <property type="component" value="Unassembled WGS sequence"/>
</dbReference>
<evidence type="ECO:0000256" key="1">
    <source>
        <dbReference type="SAM" id="SignalP"/>
    </source>
</evidence>
<dbReference type="RefSeq" id="WP_155524142.1">
    <property type="nucleotide sequence ID" value="NZ_VUKF01000081.1"/>
</dbReference>
<proteinExistence type="predicted"/>
<feature type="chain" id="PRO_5029670639" description="GerMN domain-containing protein" evidence="1">
    <location>
        <begin position="33"/>
        <end position="560"/>
    </location>
</feature>
<dbReference type="Pfam" id="PF25976">
    <property type="entry name" value="LpqB_N"/>
    <property type="match status" value="1"/>
</dbReference>
<organism evidence="3 4">
    <name type="scientific">Georgenia thermotolerans</name>
    <dbReference type="NCBI Taxonomy" id="527326"/>
    <lineage>
        <taxon>Bacteria</taxon>
        <taxon>Bacillati</taxon>
        <taxon>Actinomycetota</taxon>
        <taxon>Actinomycetes</taxon>
        <taxon>Micrococcales</taxon>
        <taxon>Bogoriellaceae</taxon>
        <taxon>Georgenia</taxon>
    </lineage>
</organism>
<comment type="caution">
    <text evidence="3">The sequence shown here is derived from an EMBL/GenBank/DDBJ whole genome shotgun (WGS) entry which is preliminary data.</text>
</comment>
<protein>
    <recommendedName>
        <fullName evidence="2">GerMN domain-containing protein</fullName>
    </recommendedName>
</protein>
<feature type="signal peptide" evidence="1">
    <location>
        <begin position="1"/>
        <end position="32"/>
    </location>
</feature>
<evidence type="ECO:0000313" key="3">
    <source>
        <dbReference type="EMBL" id="KAE8762240.1"/>
    </source>
</evidence>
<feature type="domain" description="GerMN" evidence="2">
    <location>
        <begin position="202"/>
        <end position="292"/>
    </location>
</feature>
<accession>A0A7J5UIY7</accession>
<dbReference type="InterPro" id="IPR018910">
    <property type="entry name" value="LpqB_C"/>
</dbReference>
<evidence type="ECO:0000313" key="4">
    <source>
        <dbReference type="Proteomes" id="UP000451860"/>
    </source>
</evidence>
<dbReference type="Pfam" id="PF10647">
    <property type="entry name" value="Gmad1"/>
    <property type="match status" value="1"/>
</dbReference>
<keyword evidence="4" id="KW-1185">Reference proteome</keyword>
<sequence>MSRRLRAALAALGASALLAGCVSLPRSGPVTASQPDLPATQGIGLFATGPQPGAEPEAIVSGFLTASAAGYSDDFLVARQYLAGPAAQTWQPLEQVRVFADSQTPRYERTPDGAVRLSVAGQASVDSAGRYTESASQSVIETSFTLARNAAGEWRIIDLDDGVLLSAASFSSVYVESTLHFLAPDHAAFVPEVRWFPQQNLATSLVRGLLQGPSPWLEPGVVTMVPTGTRMTVESVSVADGVAQVDLSADSLGAEPDQRALFVAQLERTLRDVPGVQQIQVTAAGAPYEVTEAVPELPAYPYTSTNLTVVADGTLAGVVDGEVVPMAAADQLAGITPRFPAVGYDGGPTVFLDGPDRLLAAPAKDAPPVELAQGKDLVGPTVDRRGWVWTTPAANAGRLIAVRADGTRTDVGAAWLAGGTVKALRISRDGARAVVVWQSGGSTVIDAAPVVRNVDGSPRSLAEPVRIGERVDDASQVVWVDERTVAVLGTSGGDAAPAVHLVPIGGPTKRLPVVEGAATITAGRGDRSIMLGTESGRVYERNGAAWRPVYTDAYYPTLPG</sequence>
<gene>
    <name evidence="3" type="ORF">GB883_20385</name>
</gene>
<evidence type="ECO:0000259" key="2">
    <source>
        <dbReference type="SMART" id="SM00909"/>
    </source>
</evidence>
<dbReference type="InterPro" id="IPR059026">
    <property type="entry name" value="LpqB_N"/>
</dbReference>
<keyword evidence="1" id="KW-0732">Signal</keyword>
<dbReference type="Pfam" id="PF10646">
    <property type="entry name" value="Germane"/>
    <property type="match status" value="1"/>
</dbReference>
<reference evidence="3 4" key="1">
    <citation type="submission" date="2019-10" db="EMBL/GenBank/DDBJ databases">
        <title>Georgenia wutianyii sp. nov. and Georgenia yuyongxinii sp. nov. isolated from plateau pika (Ochotona curzoniae) in the Qinghai-Tibet plateau of China.</title>
        <authorList>
            <person name="Tian Z."/>
        </authorList>
    </citation>
    <scope>NUCLEOTIDE SEQUENCE [LARGE SCALE GENOMIC DNA]</scope>
    <source>
        <strain evidence="3 4">DSM 21501</strain>
    </source>
</reference>
<dbReference type="PROSITE" id="PS51257">
    <property type="entry name" value="PROKAR_LIPOPROTEIN"/>
    <property type="match status" value="1"/>
</dbReference>